<feature type="repeat" description="Pumilio" evidence="3">
    <location>
        <begin position="219"/>
        <end position="254"/>
    </location>
</feature>
<dbReference type="GO" id="GO:0003729">
    <property type="term" value="F:mRNA binding"/>
    <property type="evidence" value="ECO:0007669"/>
    <property type="project" value="TreeGrafter"/>
</dbReference>
<dbReference type="GO" id="GO:0005730">
    <property type="term" value="C:nucleolus"/>
    <property type="evidence" value="ECO:0007669"/>
    <property type="project" value="TreeGrafter"/>
</dbReference>
<feature type="compositionally biased region" description="Acidic residues" evidence="4">
    <location>
        <begin position="36"/>
        <end position="58"/>
    </location>
</feature>
<dbReference type="Gene3D" id="1.25.10.10">
    <property type="entry name" value="Leucine-rich Repeat Variant"/>
    <property type="match status" value="1"/>
</dbReference>
<dbReference type="PANTHER" id="PTHR13389">
    <property type="entry name" value="PUMILIO HOMOLOG 3"/>
    <property type="match status" value="1"/>
</dbReference>
<dbReference type="STRING" id="983967.A0A1E4T2Z2"/>
<name>A0A1E4T2Z2_9ASCO</name>
<reference evidence="7" key="1">
    <citation type="submission" date="2016-04" db="EMBL/GenBank/DDBJ databases">
        <title>Comparative genomics of biotechnologically important yeasts.</title>
        <authorList>
            <consortium name="DOE Joint Genome Institute"/>
            <person name="Riley R."/>
            <person name="Haridas S."/>
            <person name="Wolfe K.H."/>
            <person name="Lopes M.R."/>
            <person name="Hittinger C.T."/>
            <person name="Goker M."/>
            <person name="Salamov A."/>
            <person name="Wisecaver J."/>
            <person name="Long T.M."/>
            <person name="Aerts A.L."/>
            <person name="Barry K."/>
            <person name="Choi C."/>
            <person name="Clum A."/>
            <person name="Coughlan A.Y."/>
            <person name="Deshpande S."/>
            <person name="Douglass A.P."/>
            <person name="Hanson S.J."/>
            <person name="Klenk H.-P."/>
            <person name="Labutti K."/>
            <person name="Lapidus A."/>
            <person name="Lindquist E."/>
            <person name="Lipzen A."/>
            <person name="Meier-Kolthoff J.P."/>
            <person name="Ohm R.A."/>
            <person name="Otillar R.P."/>
            <person name="Pangilinan J."/>
            <person name="Peng Y."/>
            <person name="Rokas A."/>
            <person name="Rosa C.A."/>
            <person name="Scheuner C."/>
            <person name="Sibirny A.A."/>
            <person name="Slot J.C."/>
            <person name="Stielow J.B."/>
            <person name="Sun H."/>
            <person name="Kurtzman C.P."/>
            <person name="Blackwell M."/>
            <person name="Grigoriev I.V."/>
            <person name="Jeffries T.W."/>
        </authorList>
    </citation>
    <scope>NUCLEOTIDE SEQUENCE [LARGE SCALE GENOMIC DNA]</scope>
    <source>
        <strain evidence="7">NRRL YB-2248</strain>
    </source>
</reference>
<accession>A0A1E4T2Z2</accession>
<dbReference type="EMBL" id="KV453850">
    <property type="protein sequence ID" value="ODV86125.1"/>
    <property type="molecule type" value="Genomic_DNA"/>
</dbReference>
<feature type="compositionally biased region" description="Basic and acidic residues" evidence="4">
    <location>
        <begin position="116"/>
        <end position="142"/>
    </location>
</feature>
<keyword evidence="7" id="KW-1185">Reference proteome</keyword>
<gene>
    <name evidence="6" type="ORF">CANARDRAFT_27392</name>
</gene>
<evidence type="ECO:0000256" key="2">
    <source>
        <dbReference type="ARBA" id="ARBA00022884"/>
    </source>
</evidence>
<evidence type="ECO:0000313" key="6">
    <source>
        <dbReference type="EMBL" id="ODV86125.1"/>
    </source>
</evidence>
<dbReference type="InterPro" id="IPR011989">
    <property type="entry name" value="ARM-like"/>
</dbReference>
<dbReference type="GO" id="GO:0010629">
    <property type="term" value="P:negative regulation of gene expression"/>
    <property type="evidence" value="ECO:0007669"/>
    <property type="project" value="UniProtKB-ARBA"/>
</dbReference>
<evidence type="ECO:0000256" key="4">
    <source>
        <dbReference type="SAM" id="MobiDB-lite"/>
    </source>
</evidence>
<organism evidence="6 7">
    <name type="scientific">[Candida] arabinofermentans NRRL YB-2248</name>
    <dbReference type="NCBI Taxonomy" id="983967"/>
    <lineage>
        <taxon>Eukaryota</taxon>
        <taxon>Fungi</taxon>
        <taxon>Dikarya</taxon>
        <taxon>Ascomycota</taxon>
        <taxon>Saccharomycotina</taxon>
        <taxon>Pichiomycetes</taxon>
        <taxon>Pichiales</taxon>
        <taxon>Pichiaceae</taxon>
        <taxon>Ogataea</taxon>
        <taxon>Ogataea/Candida clade</taxon>
    </lineage>
</organism>
<keyword evidence="2" id="KW-0694">RNA-binding</keyword>
<evidence type="ECO:0000313" key="7">
    <source>
        <dbReference type="Proteomes" id="UP000094801"/>
    </source>
</evidence>
<proteinExistence type="predicted"/>
<dbReference type="InterPro" id="IPR016024">
    <property type="entry name" value="ARM-type_fold"/>
</dbReference>
<dbReference type="OrthoDB" id="497380at2759"/>
<feature type="region of interest" description="Disordered" evidence="4">
    <location>
        <begin position="1"/>
        <end position="143"/>
    </location>
</feature>
<dbReference type="InterPro" id="IPR033133">
    <property type="entry name" value="PUM-HD"/>
</dbReference>
<dbReference type="PANTHER" id="PTHR13389:SF0">
    <property type="entry name" value="PUMILIO HOMOLOG 3"/>
    <property type="match status" value="1"/>
</dbReference>
<evidence type="ECO:0000256" key="1">
    <source>
        <dbReference type="ARBA" id="ARBA00022737"/>
    </source>
</evidence>
<dbReference type="InterPro" id="IPR040059">
    <property type="entry name" value="PUM3"/>
</dbReference>
<dbReference type="GO" id="GO:0006417">
    <property type="term" value="P:regulation of translation"/>
    <property type="evidence" value="ECO:0007669"/>
    <property type="project" value="TreeGrafter"/>
</dbReference>
<protein>
    <recommendedName>
        <fullName evidence="5">PUM-HD domain-containing protein</fullName>
    </recommendedName>
</protein>
<dbReference type="Pfam" id="PF08144">
    <property type="entry name" value="CPL"/>
    <property type="match status" value="1"/>
</dbReference>
<feature type="compositionally biased region" description="Acidic residues" evidence="4">
    <location>
        <begin position="97"/>
        <end position="115"/>
    </location>
</feature>
<dbReference type="PROSITE" id="PS50302">
    <property type="entry name" value="PUM"/>
    <property type="match status" value="2"/>
</dbReference>
<feature type="domain" description="PUM-HD" evidence="5">
    <location>
        <begin position="153"/>
        <end position="510"/>
    </location>
</feature>
<dbReference type="PROSITE" id="PS50303">
    <property type="entry name" value="PUM_HD"/>
    <property type="match status" value="1"/>
</dbReference>
<sequence length="686" mass="77713">MAVKQKTTKRSVETVSSKAPAAKKTKFSKKVVVAEPDSDSDSDSGSDSDSVSESESDAESQSSDSEFEDEKLDTEGAGGLESESEDELDNTDKKIESEDELDDVSNDQEVGEEGQEEKVIDENKKSSREQHEEQKKLLNERKLNRKAGAEVQNIKKVWEKLRVKNPPLPKEMRNKLCDELWNLSKDVIDDLVLKHDASRIIQTLVKYSSKERRNVITAALKNNYYSLATSSYGKYLLVKLLHYGSKESRELILSELHGKLRKLMRHREGAYVVEDLYVLYASSKQKQQMIKEFWGAEYAFFRNAGDEKDIKETCAESTEKRKLIAQNLLTTIKASVEKGSTGFQILHAAMREYVQIFDGEEVREFIELLQDQVAELVHTPEGCEVACTLIAKATAKERKNILKGLKSHAESLATNEYGQMVLQVIFMTVDDTVLVNKTFSGEFSENMGKLMTDKFSRRPFIYLLNGLDKSYFSPSVLKDLNKYMELSAATSKKPLNTRRQEVLKAYLPVFYKTVIDSPYEILGDNMGCQFVMEVLLNNEFPELVSESRSKVLDILIDVVKGDIDYEKHLLSKPFVPRLLKTVIQGGKFNIKEKKIVPVPDAGLGYDFAIRFASELFDLGDNVDAIRKWIMNNQTSFTVVAIVDSCKSHSDEKEAKKFLKALKPSKMKVGDQSENKGYNLLVKILNE</sequence>
<dbReference type="Proteomes" id="UP000094801">
    <property type="component" value="Unassembled WGS sequence"/>
</dbReference>
<dbReference type="InterPro" id="IPR012959">
    <property type="entry name" value="CPL_dom"/>
</dbReference>
<evidence type="ECO:0000256" key="3">
    <source>
        <dbReference type="PROSITE-ProRule" id="PRU00317"/>
    </source>
</evidence>
<dbReference type="SUPFAM" id="SSF48371">
    <property type="entry name" value="ARM repeat"/>
    <property type="match status" value="1"/>
</dbReference>
<evidence type="ECO:0000259" key="5">
    <source>
        <dbReference type="PROSITE" id="PS50303"/>
    </source>
</evidence>
<dbReference type="SMART" id="SM00025">
    <property type="entry name" value="Pumilio"/>
    <property type="match status" value="6"/>
</dbReference>
<dbReference type="AlphaFoldDB" id="A0A1E4T2Z2"/>
<feature type="repeat" description="Pumilio" evidence="3">
    <location>
        <begin position="255"/>
        <end position="291"/>
    </location>
</feature>
<dbReference type="InterPro" id="IPR001313">
    <property type="entry name" value="Pumilio_RNA-bd_rpt"/>
</dbReference>
<keyword evidence="1" id="KW-0677">Repeat</keyword>